<dbReference type="EMBL" id="JBHSCX010000003">
    <property type="protein sequence ID" value="MFC4361630.1"/>
    <property type="molecule type" value="Genomic_DNA"/>
</dbReference>
<name>A0ABV8V2X9_9GAMM</name>
<feature type="domain" description="AB hydrolase-1" evidence="2">
    <location>
        <begin position="229"/>
        <end position="443"/>
    </location>
</feature>
<evidence type="ECO:0000313" key="3">
    <source>
        <dbReference type="EMBL" id="MFC4361630.1"/>
    </source>
</evidence>
<organism evidence="3 4">
    <name type="scientific">Simiduia curdlanivorans</name>
    <dbReference type="NCBI Taxonomy" id="1492769"/>
    <lineage>
        <taxon>Bacteria</taxon>
        <taxon>Pseudomonadati</taxon>
        <taxon>Pseudomonadota</taxon>
        <taxon>Gammaproteobacteria</taxon>
        <taxon>Cellvibrionales</taxon>
        <taxon>Cellvibrionaceae</taxon>
        <taxon>Simiduia</taxon>
    </lineage>
</organism>
<dbReference type="Proteomes" id="UP001595840">
    <property type="component" value="Unassembled WGS sequence"/>
</dbReference>
<dbReference type="PRINTS" id="PR00111">
    <property type="entry name" value="ABHYDROLASE"/>
</dbReference>
<comment type="caution">
    <text evidence="3">The sequence shown here is derived from an EMBL/GenBank/DDBJ whole genome shotgun (WGS) entry which is preliminary data.</text>
</comment>
<dbReference type="InterPro" id="IPR000073">
    <property type="entry name" value="AB_hydrolase_1"/>
</dbReference>
<protein>
    <submittedName>
        <fullName evidence="3">Alpha/beta fold hydrolase</fullName>
    </submittedName>
</protein>
<gene>
    <name evidence="3" type="ORF">ACFOX3_04905</name>
</gene>
<dbReference type="Pfam" id="PF00561">
    <property type="entry name" value="Abhydrolase_1"/>
    <property type="match status" value="1"/>
</dbReference>
<sequence>MSKIRPLINDVATERLIADRERVALLTSDIEIDIHRINEAIENKDLSADELEKILNLLEEPFLIGIDLPDQSIFQRWLESERHEINKMYCRVIAKLSLHASLTQIEKLKWQKIWLDKDPYNTKAARVLLNQLKSLNELSAFEKTSEELATRFRNAGICWPIKNSQSIENTTDEESQKPSTHEILSRQKIKFCSTQDGVRIAYASVGEGYPIVKAANWLSHLEHDWDAPIWSPLFRDLATDHHFLRYDERGNGLSDWDVKDISFNAFVEDLETVVATSKLEKFALLGISQGASVSIEYAIKHPEKVSHLILFGGYAAGWRIDSSEEQMREREAILTLTEVGWGQSNPAYRQIFSSTFLPNAKKSELDWFNEFQRLTTSPENAVRFLSAFGDIDVREQLAKISVPTLVIHSLGDQRIPVSVGRDIASRIPNAEFVGLESEGHLLLGREPAAKIFVDTIREFIAKNS</sequence>
<dbReference type="Gene3D" id="3.40.50.1820">
    <property type="entry name" value="alpha/beta hydrolase"/>
    <property type="match status" value="1"/>
</dbReference>
<dbReference type="InterPro" id="IPR050266">
    <property type="entry name" value="AB_hydrolase_sf"/>
</dbReference>
<keyword evidence="1 3" id="KW-0378">Hydrolase</keyword>
<evidence type="ECO:0000259" key="2">
    <source>
        <dbReference type="Pfam" id="PF00561"/>
    </source>
</evidence>
<keyword evidence="4" id="KW-1185">Reference proteome</keyword>
<dbReference type="RefSeq" id="WP_290259432.1">
    <property type="nucleotide sequence ID" value="NZ_JAUFQG010000004.1"/>
</dbReference>
<dbReference type="InterPro" id="IPR029058">
    <property type="entry name" value="AB_hydrolase_fold"/>
</dbReference>
<accession>A0ABV8V2X9</accession>
<dbReference type="SUPFAM" id="SSF53474">
    <property type="entry name" value="alpha/beta-Hydrolases"/>
    <property type="match status" value="1"/>
</dbReference>
<reference evidence="4" key="1">
    <citation type="journal article" date="2019" name="Int. J. Syst. Evol. Microbiol.">
        <title>The Global Catalogue of Microorganisms (GCM) 10K type strain sequencing project: providing services to taxonomists for standard genome sequencing and annotation.</title>
        <authorList>
            <consortium name="The Broad Institute Genomics Platform"/>
            <consortium name="The Broad Institute Genome Sequencing Center for Infectious Disease"/>
            <person name="Wu L."/>
            <person name="Ma J."/>
        </authorList>
    </citation>
    <scope>NUCLEOTIDE SEQUENCE [LARGE SCALE GENOMIC DNA]</scope>
    <source>
        <strain evidence="4">CECT 8570</strain>
    </source>
</reference>
<evidence type="ECO:0000256" key="1">
    <source>
        <dbReference type="ARBA" id="ARBA00022801"/>
    </source>
</evidence>
<dbReference type="PANTHER" id="PTHR43798">
    <property type="entry name" value="MONOACYLGLYCEROL LIPASE"/>
    <property type="match status" value="1"/>
</dbReference>
<dbReference type="GO" id="GO:0016787">
    <property type="term" value="F:hydrolase activity"/>
    <property type="evidence" value="ECO:0007669"/>
    <property type="project" value="UniProtKB-KW"/>
</dbReference>
<evidence type="ECO:0000313" key="4">
    <source>
        <dbReference type="Proteomes" id="UP001595840"/>
    </source>
</evidence>
<proteinExistence type="predicted"/>
<dbReference type="PANTHER" id="PTHR43798:SF31">
    <property type="entry name" value="AB HYDROLASE SUPERFAMILY PROTEIN YCLE"/>
    <property type="match status" value="1"/>
</dbReference>